<feature type="domain" description="TonB-dependent receptor plug" evidence="14">
    <location>
        <begin position="118"/>
        <end position="223"/>
    </location>
</feature>
<evidence type="ECO:0000259" key="13">
    <source>
        <dbReference type="Pfam" id="PF00593"/>
    </source>
</evidence>
<dbReference type="RefSeq" id="WP_072988518.1">
    <property type="nucleotide sequence ID" value="NZ_FQYU01000001.1"/>
</dbReference>
<evidence type="ECO:0000256" key="12">
    <source>
        <dbReference type="SAM" id="SignalP"/>
    </source>
</evidence>
<evidence type="ECO:0000256" key="7">
    <source>
        <dbReference type="ARBA" id="ARBA00023136"/>
    </source>
</evidence>
<evidence type="ECO:0000256" key="8">
    <source>
        <dbReference type="ARBA" id="ARBA00023170"/>
    </source>
</evidence>
<reference evidence="16" key="1">
    <citation type="submission" date="2016-11" db="EMBL/GenBank/DDBJ databases">
        <authorList>
            <person name="Varghese N."/>
            <person name="Submissions S."/>
        </authorList>
    </citation>
    <scope>NUCLEOTIDE SEQUENCE [LARGE SCALE GENOMIC DNA]</scope>
    <source>
        <strain evidence="16">DSM 19858</strain>
    </source>
</reference>
<sequence length="818" mass="89803">MKHLAVMMLFFVGCIALNAQEVTVTGKVTDEEGIGLSGATVYAIELGVGTTADMDGNYELSLPTGKVLLEASYVGFSASSKNVEVSGATTIDFVLSPASFLDEVVVYSGSKKAEKLTSSIATVITIGAREIDRYAGNPAELLARKKGVDYFRAGIAAPAFNIRGFNSNFNSKNLQVVDNRFSSLIATGLPMGPLTTTIKEDTEQVELILGPNATLYGPNAHNGLINTITKDPRKHEGLTVAGNLGVTGDGDAYYSGRLRFAKKFNDKWAFKATGEYTKAKEFHYADSVYIDRKLADGSPGMDGVKEAYEEFELDNNVEFFKTEASAYFTPKAGTDLIATYGHSNSTYLSPTNVGRNQIIDWRINVFQLRFNTKNFFAQTYFTTSKTDDTYSIDDRTKQYYVGIDSGLSPEEAAGEFSYLSGARFKDDSKRWNAEVQYSNTLFENLELITGIQYQKDMANSLGTYLLDENEDDTIDVAQLGGYLHLNYDFGSGFKALAAARVDNHDIYGTNFIPKLGLSKEMEKGSFRLTYGQGIAAPTILNMYGNLFGGLILGNAEGFTLADGSKVDPQDVEKVSTYEIGYRGALADKLYTDINAYYNVNKDFLSPVTVVGVTTHRGDTQIEEVQAAYGVYNGLVATYINFGEVNTYGADLSLTYSFSPEWSMTANYSYFDYSFDEDNMENDFNNDGEVNFLDFLVNAPKNKGGLGINYYGSRFFGSVFGRAVQKYNYFSSFQIASETLPGMTYRGVPIVEDAPSGDAYNYGPLGGFVTMDLNIGYKVSDKVTVSLAATNLFNNELREFTAAPPTRGLYVLETKIHLD</sequence>
<dbReference type="InterPro" id="IPR000531">
    <property type="entry name" value="Beta-barrel_TonB"/>
</dbReference>
<keyword evidence="2 10" id="KW-0813">Transport</keyword>
<dbReference type="EMBL" id="FQYU01000001">
    <property type="protein sequence ID" value="SHI57506.1"/>
    <property type="molecule type" value="Genomic_DNA"/>
</dbReference>
<dbReference type="Pfam" id="PF07715">
    <property type="entry name" value="Plug"/>
    <property type="match status" value="1"/>
</dbReference>
<keyword evidence="8" id="KW-0675">Receptor</keyword>
<evidence type="ECO:0000256" key="3">
    <source>
        <dbReference type="ARBA" id="ARBA00022452"/>
    </source>
</evidence>
<dbReference type="PROSITE" id="PS52016">
    <property type="entry name" value="TONB_DEPENDENT_REC_3"/>
    <property type="match status" value="1"/>
</dbReference>
<keyword evidence="7 10" id="KW-0472">Membrane</keyword>
<dbReference type="Gene3D" id="2.40.170.20">
    <property type="entry name" value="TonB-dependent receptor, beta-barrel domain"/>
    <property type="match status" value="1"/>
</dbReference>
<dbReference type="InterPro" id="IPR012910">
    <property type="entry name" value="Plug_dom"/>
</dbReference>
<dbReference type="InterPro" id="IPR036942">
    <property type="entry name" value="Beta-barrel_TonB_sf"/>
</dbReference>
<feature type="chain" id="PRO_5013019828" evidence="12">
    <location>
        <begin position="20"/>
        <end position="818"/>
    </location>
</feature>
<dbReference type="GO" id="GO:0044718">
    <property type="term" value="P:siderophore transmembrane transport"/>
    <property type="evidence" value="ECO:0007669"/>
    <property type="project" value="TreeGrafter"/>
</dbReference>
<comment type="subcellular location">
    <subcellularLocation>
        <location evidence="1 10">Cell outer membrane</location>
        <topology evidence="1 10">Multi-pass membrane protein</topology>
    </subcellularLocation>
</comment>
<feature type="signal peptide" evidence="12">
    <location>
        <begin position="1"/>
        <end position="19"/>
    </location>
</feature>
<evidence type="ECO:0000256" key="5">
    <source>
        <dbReference type="ARBA" id="ARBA00022729"/>
    </source>
</evidence>
<keyword evidence="6 11" id="KW-0798">TonB box</keyword>
<proteinExistence type="inferred from homology"/>
<dbReference type="Pfam" id="PF13715">
    <property type="entry name" value="CarbopepD_reg_2"/>
    <property type="match status" value="1"/>
</dbReference>
<dbReference type="SUPFAM" id="SSF56935">
    <property type="entry name" value="Porins"/>
    <property type="match status" value="1"/>
</dbReference>
<comment type="similarity">
    <text evidence="10 11">Belongs to the TonB-dependent receptor family.</text>
</comment>
<evidence type="ECO:0000256" key="6">
    <source>
        <dbReference type="ARBA" id="ARBA00023077"/>
    </source>
</evidence>
<dbReference type="STRING" id="192903.SAMN04488513_101686"/>
<dbReference type="Gene3D" id="2.60.40.1120">
    <property type="entry name" value="Carboxypeptidase-like, regulatory domain"/>
    <property type="match status" value="1"/>
</dbReference>
<feature type="domain" description="TonB-dependent receptor-like beta-barrel" evidence="13">
    <location>
        <begin position="322"/>
        <end position="791"/>
    </location>
</feature>
<evidence type="ECO:0000256" key="10">
    <source>
        <dbReference type="PROSITE-ProRule" id="PRU01360"/>
    </source>
</evidence>
<dbReference type="InterPro" id="IPR037066">
    <property type="entry name" value="Plug_dom_sf"/>
</dbReference>
<evidence type="ECO:0000256" key="1">
    <source>
        <dbReference type="ARBA" id="ARBA00004571"/>
    </source>
</evidence>
<dbReference type="SUPFAM" id="SSF49464">
    <property type="entry name" value="Carboxypeptidase regulatory domain-like"/>
    <property type="match status" value="1"/>
</dbReference>
<evidence type="ECO:0000256" key="2">
    <source>
        <dbReference type="ARBA" id="ARBA00022448"/>
    </source>
</evidence>
<protein>
    <submittedName>
        <fullName evidence="15">Iron complex outermembrane recepter protein</fullName>
    </submittedName>
</protein>
<keyword evidence="4 10" id="KW-0812">Transmembrane</keyword>
<evidence type="ECO:0000256" key="11">
    <source>
        <dbReference type="RuleBase" id="RU003357"/>
    </source>
</evidence>
<dbReference type="Pfam" id="PF00593">
    <property type="entry name" value="TonB_dep_Rec_b-barrel"/>
    <property type="match status" value="1"/>
</dbReference>
<dbReference type="Gene3D" id="2.170.130.10">
    <property type="entry name" value="TonB-dependent receptor, plug domain"/>
    <property type="match status" value="1"/>
</dbReference>
<dbReference type="InterPro" id="IPR039426">
    <property type="entry name" value="TonB-dep_rcpt-like"/>
</dbReference>
<keyword evidence="16" id="KW-1185">Reference proteome</keyword>
<name>A0A1M6C950_9FLAO</name>
<organism evidence="15 16">
    <name type="scientific">Pseudozobellia thermophila</name>
    <dbReference type="NCBI Taxonomy" id="192903"/>
    <lineage>
        <taxon>Bacteria</taxon>
        <taxon>Pseudomonadati</taxon>
        <taxon>Bacteroidota</taxon>
        <taxon>Flavobacteriia</taxon>
        <taxon>Flavobacteriales</taxon>
        <taxon>Flavobacteriaceae</taxon>
        <taxon>Pseudozobellia</taxon>
    </lineage>
</organism>
<keyword evidence="5 12" id="KW-0732">Signal</keyword>
<dbReference type="InterPro" id="IPR008969">
    <property type="entry name" value="CarboxyPept-like_regulatory"/>
</dbReference>
<dbReference type="Proteomes" id="UP000184543">
    <property type="component" value="Unassembled WGS sequence"/>
</dbReference>
<dbReference type="GO" id="GO:0009279">
    <property type="term" value="C:cell outer membrane"/>
    <property type="evidence" value="ECO:0007669"/>
    <property type="project" value="UniProtKB-SubCell"/>
</dbReference>
<evidence type="ECO:0000256" key="9">
    <source>
        <dbReference type="ARBA" id="ARBA00023237"/>
    </source>
</evidence>
<gene>
    <name evidence="15" type="ORF">SAMN04488513_101686</name>
</gene>
<dbReference type="OrthoDB" id="9805434at2"/>
<evidence type="ECO:0000313" key="16">
    <source>
        <dbReference type="Proteomes" id="UP000184543"/>
    </source>
</evidence>
<dbReference type="PANTHER" id="PTHR30069">
    <property type="entry name" value="TONB-DEPENDENT OUTER MEMBRANE RECEPTOR"/>
    <property type="match status" value="1"/>
</dbReference>
<evidence type="ECO:0000313" key="15">
    <source>
        <dbReference type="EMBL" id="SHI57506.1"/>
    </source>
</evidence>
<dbReference type="AlphaFoldDB" id="A0A1M6C950"/>
<dbReference type="PANTHER" id="PTHR30069:SF29">
    <property type="entry name" value="HEMOGLOBIN AND HEMOGLOBIN-HAPTOGLOBIN-BINDING PROTEIN 1-RELATED"/>
    <property type="match status" value="1"/>
</dbReference>
<accession>A0A1M6C950</accession>
<keyword evidence="9 10" id="KW-0998">Cell outer membrane</keyword>
<keyword evidence="3 10" id="KW-1134">Transmembrane beta strand</keyword>
<dbReference type="GO" id="GO:0015344">
    <property type="term" value="F:siderophore uptake transmembrane transporter activity"/>
    <property type="evidence" value="ECO:0007669"/>
    <property type="project" value="TreeGrafter"/>
</dbReference>
<evidence type="ECO:0000256" key="4">
    <source>
        <dbReference type="ARBA" id="ARBA00022692"/>
    </source>
</evidence>
<evidence type="ECO:0000259" key="14">
    <source>
        <dbReference type="Pfam" id="PF07715"/>
    </source>
</evidence>